<protein>
    <recommendedName>
        <fullName evidence="4">Integrating conjugative element protein, PFL_4703 family</fullName>
    </recommendedName>
</protein>
<keyword evidence="1" id="KW-1133">Transmembrane helix</keyword>
<sequence>MQPRRKDEQLAQDGRFKNRLIVFLLIMQAIALWKFSTYPTQLDVYTAPDISRAFVQRVGDVPASTVYGFARTLWETVNYCERDCRSEYPAALNKYNAFFTKSCLKDLNDRFARQAEFFDARARRLLPTDNAVSDLSKVSKQSTELWHLVLEYQLDDDINGVTTRNQIMQYPLKIVHNSVPTQYNPWGLAIDCFWEEPRVIQYNNDKLEKP</sequence>
<dbReference type="Proteomes" id="UP000004750">
    <property type="component" value="Unassembled WGS sequence"/>
</dbReference>
<evidence type="ECO:0000256" key="1">
    <source>
        <dbReference type="SAM" id="Phobius"/>
    </source>
</evidence>
<dbReference type="HOGENOM" id="CLU_100592_0_0_6"/>
<dbReference type="AlphaFoldDB" id="G9ZJA1"/>
<dbReference type="Pfam" id="PF11444">
    <property type="entry name" value="DUF2895"/>
    <property type="match status" value="1"/>
</dbReference>
<keyword evidence="1" id="KW-0812">Transmembrane</keyword>
<dbReference type="STRING" id="797473.HMPREF9080_02870"/>
<feature type="transmembrane region" description="Helical" evidence="1">
    <location>
        <begin position="20"/>
        <end position="36"/>
    </location>
</feature>
<accession>G9ZJA1</accession>
<evidence type="ECO:0008006" key="4">
    <source>
        <dbReference type="Google" id="ProtNLM"/>
    </source>
</evidence>
<name>G9ZJA1_9GAMM</name>
<keyword evidence="1" id="KW-0472">Membrane</keyword>
<gene>
    <name evidence="2" type="ORF">HMPREF9080_02870</name>
</gene>
<evidence type="ECO:0000313" key="2">
    <source>
        <dbReference type="EMBL" id="EHM50242.1"/>
    </source>
</evidence>
<dbReference type="EMBL" id="AGCM01000184">
    <property type="protein sequence ID" value="EHM50242.1"/>
    <property type="molecule type" value="Genomic_DNA"/>
</dbReference>
<organism evidence="2 3">
    <name type="scientific">Cardiobacterium valvarum F0432</name>
    <dbReference type="NCBI Taxonomy" id="797473"/>
    <lineage>
        <taxon>Bacteria</taxon>
        <taxon>Pseudomonadati</taxon>
        <taxon>Pseudomonadota</taxon>
        <taxon>Gammaproteobacteria</taxon>
        <taxon>Cardiobacteriales</taxon>
        <taxon>Cardiobacteriaceae</taxon>
        <taxon>Cardiobacterium</taxon>
    </lineage>
</organism>
<reference evidence="2 3" key="1">
    <citation type="submission" date="2011-08" db="EMBL/GenBank/DDBJ databases">
        <authorList>
            <person name="Weinstock G."/>
            <person name="Sodergren E."/>
            <person name="Clifton S."/>
            <person name="Fulton L."/>
            <person name="Fulton B."/>
            <person name="Courtney L."/>
            <person name="Fronick C."/>
            <person name="Harrison M."/>
            <person name="Strong C."/>
            <person name="Farmer C."/>
            <person name="Delahaunty K."/>
            <person name="Markovic C."/>
            <person name="Hall O."/>
            <person name="Minx P."/>
            <person name="Tomlinson C."/>
            <person name="Mitreva M."/>
            <person name="Hou S."/>
            <person name="Chen J."/>
            <person name="Wollam A."/>
            <person name="Pepin K.H."/>
            <person name="Johnson M."/>
            <person name="Bhonagiri V."/>
            <person name="Zhang X."/>
            <person name="Suruliraj S."/>
            <person name="Warren W."/>
            <person name="Chinwalla A."/>
            <person name="Mardis E.R."/>
            <person name="Wilson R.K."/>
        </authorList>
    </citation>
    <scope>NUCLEOTIDE SEQUENCE [LARGE SCALE GENOMIC DNA]</scope>
    <source>
        <strain evidence="2 3">F0432</strain>
    </source>
</reference>
<dbReference type="RefSeq" id="WP_006986854.1">
    <property type="nucleotide sequence ID" value="NZ_JH417969.1"/>
</dbReference>
<evidence type="ECO:0000313" key="3">
    <source>
        <dbReference type="Proteomes" id="UP000004750"/>
    </source>
</evidence>
<proteinExistence type="predicted"/>
<dbReference type="InterPro" id="IPR021548">
    <property type="entry name" value="DUF2895"/>
</dbReference>
<comment type="caution">
    <text evidence="2">The sequence shown here is derived from an EMBL/GenBank/DDBJ whole genome shotgun (WGS) entry which is preliminary data.</text>
</comment>